<name>A0A9P6ZNT6_9AGAM</name>
<dbReference type="Proteomes" id="UP000714275">
    <property type="component" value="Unassembled WGS sequence"/>
</dbReference>
<gene>
    <name evidence="1" type="ORF">EV702DRAFT_562955</name>
</gene>
<proteinExistence type="predicted"/>
<reference evidence="1" key="1">
    <citation type="journal article" date="2020" name="New Phytol.">
        <title>Comparative genomics reveals dynamic genome evolution in host specialist ectomycorrhizal fungi.</title>
        <authorList>
            <person name="Lofgren L.A."/>
            <person name="Nguyen N.H."/>
            <person name="Vilgalys R."/>
            <person name="Ruytinx J."/>
            <person name="Liao H.L."/>
            <person name="Branco S."/>
            <person name="Kuo A."/>
            <person name="LaButti K."/>
            <person name="Lipzen A."/>
            <person name="Andreopoulos W."/>
            <person name="Pangilinan J."/>
            <person name="Riley R."/>
            <person name="Hundley H."/>
            <person name="Na H."/>
            <person name="Barry K."/>
            <person name="Grigoriev I.V."/>
            <person name="Stajich J.E."/>
            <person name="Kennedy P.G."/>
        </authorList>
    </citation>
    <scope>NUCLEOTIDE SEQUENCE</scope>
    <source>
        <strain evidence="1">DOB743</strain>
    </source>
</reference>
<sequence>MTFKAISNDSTARNSPPFPPELWLTIFSLATDLPGLLSYDGLTPSDLPRPFVKEHEHKLLAESLITKRNIILVCRTWHTLATKFLYRSVLVTRPATLSSLLVALDSRSSGAARSVHVGWWTRRLDVVIQDDHCEASDYALLANIIRRFPNLSIVNLSMPMLPDNDSWLLQLPESVVMALAESCGPSLRVFDCSESILRPCREDLMKLIAAAPNLSVLRCPICSPSARDKSPSARLDVPVMTKLQSVSLMSVFLRDYLPDDREANHFPALRKLTYDCIPPPFLDHTWKHFMRLSCANVTTVHLDYSLQADCLQKELDLLSECCLSLNDLVVSIRSWTEINPNLTLPPSVSYLGLHSKLHKAPAFHFKQLFAALRTISGSKLKTVRLLHADAVEDLRENHRALLESELADSSSCVTFRIEDNEGHLLMA</sequence>
<keyword evidence="2" id="KW-1185">Reference proteome</keyword>
<evidence type="ECO:0000313" key="1">
    <source>
        <dbReference type="EMBL" id="KAG1773748.1"/>
    </source>
</evidence>
<dbReference type="OrthoDB" id="3232644at2759"/>
<dbReference type="EMBL" id="JABBWD010000046">
    <property type="protein sequence ID" value="KAG1773748.1"/>
    <property type="molecule type" value="Genomic_DNA"/>
</dbReference>
<evidence type="ECO:0000313" key="2">
    <source>
        <dbReference type="Proteomes" id="UP000714275"/>
    </source>
</evidence>
<dbReference type="AlphaFoldDB" id="A0A9P6ZNT6"/>
<organism evidence="1 2">
    <name type="scientific">Suillus placidus</name>
    <dbReference type="NCBI Taxonomy" id="48579"/>
    <lineage>
        <taxon>Eukaryota</taxon>
        <taxon>Fungi</taxon>
        <taxon>Dikarya</taxon>
        <taxon>Basidiomycota</taxon>
        <taxon>Agaricomycotina</taxon>
        <taxon>Agaricomycetes</taxon>
        <taxon>Agaricomycetidae</taxon>
        <taxon>Boletales</taxon>
        <taxon>Suillineae</taxon>
        <taxon>Suillaceae</taxon>
        <taxon>Suillus</taxon>
    </lineage>
</organism>
<evidence type="ECO:0008006" key="3">
    <source>
        <dbReference type="Google" id="ProtNLM"/>
    </source>
</evidence>
<comment type="caution">
    <text evidence="1">The sequence shown here is derived from an EMBL/GenBank/DDBJ whole genome shotgun (WGS) entry which is preliminary data.</text>
</comment>
<accession>A0A9P6ZNT6</accession>
<protein>
    <recommendedName>
        <fullName evidence="3">F-box domain-containing protein</fullName>
    </recommendedName>
</protein>